<name>A0A1U7P2M4_9DEIO</name>
<dbReference type="STRING" id="249408.BOO71_0002983"/>
<proteinExistence type="predicted"/>
<evidence type="ECO:0000313" key="1">
    <source>
        <dbReference type="EMBL" id="OLV19409.1"/>
    </source>
</evidence>
<dbReference type="EMBL" id="MSTI01000035">
    <property type="protein sequence ID" value="OLV19409.1"/>
    <property type="molecule type" value="Genomic_DNA"/>
</dbReference>
<comment type="caution">
    <text evidence="1">The sequence shown here is derived from an EMBL/GenBank/DDBJ whole genome shotgun (WGS) entry which is preliminary data.</text>
</comment>
<gene>
    <name evidence="1" type="ORF">BOO71_0002983</name>
</gene>
<organism evidence="1 2">
    <name type="scientific">Deinococcus marmoris</name>
    <dbReference type="NCBI Taxonomy" id="249408"/>
    <lineage>
        <taxon>Bacteria</taxon>
        <taxon>Thermotogati</taxon>
        <taxon>Deinococcota</taxon>
        <taxon>Deinococci</taxon>
        <taxon>Deinococcales</taxon>
        <taxon>Deinococcaceae</taxon>
        <taxon>Deinococcus</taxon>
    </lineage>
</organism>
<dbReference type="AlphaFoldDB" id="A0A1U7P2M4"/>
<dbReference type="RefSeq" id="WP_254843027.1">
    <property type="nucleotide sequence ID" value="NZ_MSTI01000035.1"/>
</dbReference>
<evidence type="ECO:0000313" key="2">
    <source>
        <dbReference type="Proteomes" id="UP000186607"/>
    </source>
</evidence>
<dbReference type="Proteomes" id="UP000186607">
    <property type="component" value="Unassembled WGS sequence"/>
</dbReference>
<reference evidence="1 2" key="1">
    <citation type="submission" date="2017-01" db="EMBL/GenBank/DDBJ databases">
        <title>Genome Analysis of Deinococcus marmoris KOPRI26562.</title>
        <authorList>
            <person name="Kim J.H."/>
            <person name="Oh H.-M."/>
        </authorList>
    </citation>
    <scope>NUCLEOTIDE SEQUENCE [LARGE SCALE GENOMIC DNA]</scope>
    <source>
        <strain evidence="1 2">KOPRI26562</strain>
    </source>
</reference>
<keyword evidence="2" id="KW-1185">Reference proteome</keyword>
<protein>
    <submittedName>
        <fullName evidence="1">Uncharacterized protein</fullName>
    </submittedName>
</protein>
<sequence>MSELMTGATAGVLAEILAERQRQNAKWGQQDHDPSTWLMVLAEEVGEANQAVFETLFPTYDKRAAQRGPRTLAEYRQELIQVAAVAVAAIESLDRQDQSPG</sequence>
<accession>A0A1U7P2M4</accession>